<dbReference type="AlphaFoldDB" id="A0A7I8L2J3"/>
<dbReference type="FunFam" id="1.25.40.10:FF:000348">
    <property type="entry name" value="Pentatricopeptide repeat-containing protein chloroplastic"/>
    <property type="match status" value="1"/>
</dbReference>
<sequence length="388" mass="43587">MPEPDRRPQRRLPCLVQSFRRLCAEGRLEQAVGSLPLLARRGIRLDAQALALLLQQCLRSRAVGLARRVNLHLKLTGFKNALPSKTFLANQVLNLHFERRRPADAQDLFDRMLKRNVFTYNVMLAGFAKLGMVRSALQIFERMRDGDRDVVSWNTMIATLARGGSCREAVEFYARMRRSSGIFLNHYSFSGLLAACVRLEQTDLVQQTHGQVIVIGYLSNLIISSSIVNAYAKCGRISDAGKMFSEMPARDVLTWTTLVSGYAKCGDLVSARRLFDEMPERNNFSWTAMIRGYARNGLSHEALHLFAGMLKEGVSPDQFSISSALCACANISFLNLGRQIHALLTRTLSNPNAVVIGSLLDMYCKCGCLEESQRIFDHTTYRKRDTVP</sequence>
<dbReference type="GO" id="GO:0009451">
    <property type="term" value="P:RNA modification"/>
    <property type="evidence" value="ECO:0007669"/>
    <property type="project" value="InterPro"/>
</dbReference>
<dbReference type="OrthoDB" id="185373at2759"/>
<dbReference type="Pfam" id="PF01535">
    <property type="entry name" value="PPR"/>
    <property type="match status" value="2"/>
</dbReference>
<dbReference type="Pfam" id="PF12854">
    <property type="entry name" value="PPR_1"/>
    <property type="match status" value="1"/>
</dbReference>
<dbReference type="InterPro" id="IPR011990">
    <property type="entry name" value="TPR-like_helical_dom_sf"/>
</dbReference>
<dbReference type="GO" id="GO:0003723">
    <property type="term" value="F:RNA binding"/>
    <property type="evidence" value="ECO:0007669"/>
    <property type="project" value="InterPro"/>
</dbReference>
<accession>A0A7I8L2J3</accession>
<feature type="repeat" description="PPR" evidence="2">
    <location>
        <begin position="282"/>
        <end position="316"/>
    </location>
</feature>
<reference evidence="3" key="1">
    <citation type="submission" date="2020-02" db="EMBL/GenBank/DDBJ databases">
        <authorList>
            <person name="Scholz U."/>
            <person name="Mascher M."/>
            <person name="Fiebig A."/>
        </authorList>
    </citation>
    <scope>NUCLEOTIDE SEQUENCE</scope>
</reference>
<protein>
    <submittedName>
        <fullName evidence="3">Uncharacterized protein</fullName>
    </submittedName>
</protein>
<feature type="repeat" description="PPR" evidence="2">
    <location>
        <begin position="116"/>
        <end position="150"/>
    </location>
</feature>
<organism evidence="3 4">
    <name type="scientific">Spirodela intermedia</name>
    <name type="common">Intermediate duckweed</name>
    <dbReference type="NCBI Taxonomy" id="51605"/>
    <lineage>
        <taxon>Eukaryota</taxon>
        <taxon>Viridiplantae</taxon>
        <taxon>Streptophyta</taxon>
        <taxon>Embryophyta</taxon>
        <taxon>Tracheophyta</taxon>
        <taxon>Spermatophyta</taxon>
        <taxon>Magnoliopsida</taxon>
        <taxon>Liliopsida</taxon>
        <taxon>Araceae</taxon>
        <taxon>Lemnoideae</taxon>
        <taxon>Spirodela</taxon>
    </lineage>
</organism>
<keyword evidence="1" id="KW-0677">Repeat</keyword>
<name>A0A7I8L2J3_SPIIN</name>
<dbReference type="Gene3D" id="1.25.40.10">
    <property type="entry name" value="Tetratricopeptide repeat domain"/>
    <property type="match status" value="2"/>
</dbReference>
<evidence type="ECO:0000256" key="2">
    <source>
        <dbReference type="PROSITE-ProRule" id="PRU00708"/>
    </source>
</evidence>
<dbReference type="Proteomes" id="UP000663760">
    <property type="component" value="Chromosome 10"/>
</dbReference>
<dbReference type="Pfam" id="PF13041">
    <property type="entry name" value="PPR_2"/>
    <property type="match status" value="2"/>
</dbReference>
<gene>
    <name evidence="3" type="ORF">SI8410_10014173</name>
</gene>
<dbReference type="PANTHER" id="PTHR47926">
    <property type="entry name" value="PENTATRICOPEPTIDE REPEAT-CONTAINING PROTEIN"/>
    <property type="match status" value="1"/>
</dbReference>
<proteinExistence type="predicted"/>
<keyword evidence="4" id="KW-1185">Reference proteome</keyword>
<evidence type="ECO:0000256" key="1">
    <source>
        <dbReference type="ARBA" id="ARBA00022737"/>
    </source>
</evidence>
<dbReference type="InterPro" id="IPR002885">
    <property type="entry name" value="PPR_rpt"/>
</dbReference>
<dbReference type="PROSITE" id="PS51375">
    <property type="entry name" value="PPR"/>
    <property type="match status" value="3"/>
</dbReference>
<dbReference type="EMBL" id="LR746273">
    <property type="protein sequence ID" value="CAA7403495.1"/>
    <property type="molecule type" value="Genomic_DNA"/>
</dbReference>
<evidence type="ECO:0000313" key="4">
    <source>
        <dbReference type="Proteomes" id="UP000663760"/>
    </source>
</evidence>
<dbReference type="NCBIfam" id="TIGR00756">
    <property type="entry name" value="PPR"/>
    <property type="match status" value="5"/>
</dbReference>
<feature type="repeat" description="PPR" evidence="2">
    <location>
        <begin position="251"/>
        <end position="281"/>
    </location>
</feature>
<evidence type="ECO:0000313" key="3">
    <source>
        <dbReference type="EMBL" id="CAA7403495.1"/>
    </source>
</evidence>
<dbReference type="InterPro" id="IPR046960">
    <property type="entry name" value="PPR_At4g14850-like_plant"/>
</dbReference>